<dbReference type="Proteomes" id="UP000003009">
    <property type="component" value="Unassembled WGS sequence"/>
</dbReference>
<evidence type="ECO:0000313" key="2">
    <source>
        <dbReference type="Proteomes" id="UP000003009"/>
    </source>
</evidence>
<reference evidence="1" key="1">
    <citation type="submission" date="2009-04" db="EMBL/GenBank/DDBJ databases">
        <authorList>
            <person name="Weinstock G."/>
            <person name="Sodergren E."/>
            <person name="Clifton S."/>
            <person name="Fulton L."/>
            <person name="Fulton B."/>
            <person name="Courtney L."/>
            <person name="Fronick C."/>
            <person name="Harrison M."/>
            <person name="Strong C."/>
            <person name="Farmer C."/>
            <person name="Delahaunty K."/>
            <person name="Markovic C."/>
            <person name="Hall O."/>
            <person name="Minx P."/>
            <person name="Tomlinson C."/>
            <person name="Mitreva M."/>
            <person name="Nelson J."/>
            <person name="Hou S."/>
            <person name="Wollam A."/>
            <person name="Pepin K.H."/>
            <person name="Johnson M."/>
            <person name="Bhonagiri V."/>
            <person name="Nash W.E."/>
            <person name="Warren W."/>
            <person name="Chinwalla A."/>
            <person name="Mardis E.R."/>
            <person name="Wilson R.K."/>
        </authorList>
    </citation>
    <scope>NUCLEOTIDE SEQUENCE [LARGE SCALE GENOMIC DNA]</scope>
    <source>
        <strain evidence="1">ATCC 51147</strain>
    </source>
</reference>
<gene>
    <name evidence="1" type="ORF">GCWU000324_03013</name>
</gene>
<accession>C4GMS8</accession>
<name>C4GMS8_9NEIS</name>
<dbReference type="EMBL" id="ACJW02000008">
    <property type="protein sequence ID" value="EEP66612.1"/>
    <property type="molecule type" value="Genomic_DNA"/>
</dbReference>
<evidence type="ECO:0000313" key="1">
    <source>
        <dbReference type="EMBL" id="EEP66612.1"/>
    </source>
</evidence>
<keyword evidence="2" id="KW-1185">Reference proteome</keyword>
<dbReference type="AlphaFoldDB" id="C4GMS8"/>
<proteinExistence type="predicted"/>
<protein>
    <submittedName>
        <fullName evidence="1">Uncharacterized protein</fullName>
    </submittedName>
</protein>
<organism evidence="1 2">
    <name type="scientific">Kingella oralis ATCC 51147</name>
    <dbReference type="NCBI Taxonomy" id="629741"/>
    <lineage>
        <taxon>Bacteria</taxon>
        <taxon>Pseudomonadati</taxon>
        <taxon>Pseudomonadota</taxon>
        <taxon>Betaproteobacteria</taxon>
        <taxon>Neisseriales</taxon>
        <taxon>Neisseriaceae</taxon>
        <taxon>Kingella</taxon>
    </lineage>
</organism>
<comment type="caution">
    <text evidence="1">The sequence shown here is derived from an EMBL/GenBank/DDBJ whole genome shotgun (WGS) entry which is preliminary data.</text>
</comment>
<dbReference type="HOGENOM" id="CLU_3271413_0_0_4"/>
<sequence length="41" mass="4530">MEQGVECVLHIGMTDWGLMGKGADYSEFGVFRLPLRCLKAA</sequence>